<keyword evidence="2" id="KW-0560">Oxidoreductase</keyword>
<evidence type="ECO:0000256" key="2">
    <source>
        <dbReference type="ARBA" id="ARBA00023002"/>
    </source>
</evidence>
<dbReference type="EMBL" id="NBSK02000002">
    <property type="protein sequence ID" value="KAJ0224117.1"/>
    <property type="molecule type" value="Genomic_DNA"/>
</dbReference>
<dbReference type="InterPro" id="IPR050791">
    <property type="entry name" value="Aldo-Keto_reductase"/>
</dbReference>
<dbReference type="SUPFAM" id="SSF51430">
    <property type="entry name" value="NAD(P)-linked oxidoreductase"/>
    <property type="match status" value="1"/>
</dbReference>
<name>A0A9R1XXA7_LACSA</name>
<evidence type="ECO:0000313" key="5">
    <source>
        <dbReference type="Proteomes" id="UP000235145"/>
    </source>
</evidence>
<gene>
    <name evidence="4" type="ORF">LSAT_V11C200065460</name>
</gene>
<protein>
    <recommendedName>
        <fullName evidence="3">NADP-dependent oxidoreductase domain-containing protein</fullName>
    </recommendedName>
</protein>
<evidence type="ECO:0000259" key="3">
    <source>
        <dbReference type="Pfam" id="PF00248"/>
    </source>
</evidence>
<keyword evidence="5" id="KW-1185">Reference proteome</keyword>
<accession>A0A9R1XXA7</accession>
<comment type="caution">
    <text evidence="4">The sequence shown here is derived from an EMBL/GenBank/DDBJ whole genome shotgun (WGS) entry which is preliminary data.</text>
</comment>
<sequence>MPRFQPNNLEYNKILYERVNEMAKKKGCTPAQLSLAWIHHQGNDVVPIPRTTKIENLEENIGTLFIKLTPEEMDELESIASSISIKRARNIASMLTYRDIETPLLSSWSA</sequence>
<reference evidence="4 5" key="1">
    <citation type="journal article" date="2017" name="Nat. Commun.">
        <title>Genome assembly with in vitro proximity ligation data and whole-genome triplication in lettuce.</title>
        <authorList>
            <person name="Reyes-Chin-Wo S."/>
            <person name="Wang Z."/>
            <person name="Yang X."/>
            <person name="Kozik A."/>
            <person name="Arikit S."/>
            <person name="Song C."/>
            <person name="Xia L."/>
            <person name="Froenicke L."/>
            <person name="Lavelle D.O."/>
            <person name="Truco M.J."/>
            <person name="Xia R."/>
            <person name="Zhu S."/>
            <person name="Xu C."/>
            <person name="Xu H."/>
            <person name="Xu X."/>
            <person name="Cox K."/>
            <person name="Korf I."/>
            <person name="Meyers B.C."/>
            <person name="Michelmore R.W."/>
        </authorList>
    </citation>
    <scope>NUCLEOTIDE SEQUENCE [LARGE SCALE GENOMIC DNA]</scope>
    <source>
        <strain evidence="5">cv. Salinas</strain>
        <tissue evidence="4">Seedlings</tissue>
    </source>
</reference>
<organism evidence="4 5">
    <name type="scientific">Lactuca sativa</name>
    <name type="common">Garden lettuce</name>
    <dbReference type="NCBI Taxonomy" id="4236"/>
    <lineage>
        <taxon>Eukaryota</taxon>
        <taxon>Viridiplantae</taxon>
        <taxon>Streptophyta</taxon>
        <taxon>Embryophyta</taxon>
        <taxon>Tracheophyta</taxon>
        <taxon>Spermatophyta</taxon>
        <taxon>Magnoliopsida</taxon>
        <taxon>eudicotyledons</taxon>
        <taxon>Gunneridae</taxon>
        <taxon>Pentapetalae</taxon>
        <taxon>asterids</taxon>
        <taxon>campanulids</taxon>
        <taxon>Asterales</taxon>
        <taxon>Asteraceae</taxon>
        <taxon>Cichorioideae</taxon>
        <taxon>Cichorieae</taxon>
        <taxon>Lactucinae</taxon>
        <taxon>Lactuca</taxon>
    </lineage>
</organism>
<evidence type="ECO:0000313" key="4">
    <source>
        <dbReference type="EMBL" id="KAJ0224117.1"/>
    </source>
</evidence>
<dbReference type="GO" id="GO:0016491">
    <property type="term" value="F:oxidoreductase activity"/>
    <property type="evidence" value="ECO:0007669"/>
    <property type="project" value="UniProtKB-KW"/>
</dbReference>
<dbReference type="AlphaFoldDB" id="A0A9R1XXA7"/>
<proteinExistence type="predicted"/>
<dbReference type="Proteomes" id="UP000235145">
    <property type="component" value="Unassembled WGS sequence"/>
</dbReference>
<evidence type="ECO:0000256" key="1">
    <source>
        <dbReference type="ARBA" id="ARBA00022857"/>
    </source>
</evidence>
<dbReference type="Gene3D" id="3.20.20.100">
    <property type="entry name" value="NADP-dependent oxidoreductase domain"/>
    <property type="match status" value="1"/>
</dbReference>
<dbReference type="PANTHER" id="PTHR43625">
    <property type="entry name" value="AFLATOXIN B1 ALDEHYDE REDUCTASE"/>
    <property type="match status" value="1"/>
</dbReference>
<dbReference type="InterPro" id="IPR023210">
    <property type="entry name" value="NADP_OxRdtase_dom"/>
</dbReference>
<dbReference type="PANTHER" id="PTHR43625:SF40">
    <property type="entry name" value="ALDO-KETO REDUCTASE YAKC [NADP(+)]"/>
    <property type="match status" value="1"/>
</dbReference>
<feature type="domain" description="NADP-dependent oxidoreductase" evidence="3">
    <location>
        <begin position="9"/>
        <end position="79"/>
    </location>
</feature>
<keyword evidence="1" id="KW-0521">NADP</keyword>
<dbReference type="InterPro" id="IPR036812">
    <property type="entry name" value="NAD(P)_OxRdtase_dom_sf"/>
</dbReference>
<dbReference type="Pfam" id="PF00248">
    <property type="entry name" value="Aldo_ket_red"/>
    <property type="match status" value="1"/>
</dbReference>